<evidence type="ECO:0000313" key="1">
    <source>
        <dbReference type="EMBL" id="KEQ15104.1"/>
    </source>
</evidence>
<dbReference type="EMBL" id="JOKH01000007">
    <property type="protein sequence ID" value="KEQ15104.1"/>
    <property type="molecule type" value="Genomic_DNA"/>
</dbReference>
<evidence type="ECO:0000313" key="2">
    <source>
        <dbReference type="Proteomes" id="UP000028073"/>
    </source>
</evidence>
<reference evidence="1 2" key="1">
    <citation type="submission" date="2014-06" db="EMBL/GenBank/DDBJ databases">
        <title>Whole Genome Sequences of Three Symbiotic Endozoicomonas Bacteria.</title>
        <authorList>
            <person name="Neave M.J."/>
            <person name="Apprill A."/>
            <person name="Voolstra C.R."/>
        </authorList>
    </citation>
    <scope>NUCLEOTIDE SEQUENCE [LARGE SCALE GENOMIC DNA]</scope>
    <source>
        <strain evidence="1 2">DSM 25634</strain>
    </source>
</reference>
<comment type="caution">
    <text evidence="1">The sequence shown here is derived from an EMBL/GenBank/DDBJ whole genome shotgun (WGS) entry which is preliminary data.</text>
</comment>
<dbReference type="AlphaFoldDB" id="A0A081N9I1"/>
<organism evidence="1 2">
    <name type="scientific">Endozoicomonas numazuensis</name>
    <dbReference type="NCBI Taxonomy" id="1137799"/>
    <lineage>
        <taxon>Bacteria</taxon>
        <taxon>Pseudomonadati</taxon>
        <taxon>Pseudomonadota</taxon>
        <taxon>Gammaproteobacteria</taxon>
        <taxon>Oceanospirillales</taxon>
        <taxon>Endozoicomonadaceae</taxon>
        <taxon>Endozoicomonas</taxon>
    </lineage>
</organism>
<sequence>MSTSEKLSTKVLMVFCEGPHDVAFCRLVFGKLLKTEKFEHRFAEFPAPLNDLFKTSLENHLLQDMSLDMAHKFFLPDSVLRLEQDNIEWLVLLFNCGGKDRIDNPKGFLENYLELSEQAAVFPGDAEKVISESRYLFIYDVDDQQPQQVIEQFARNFAEIAEDSWITKAPQMLEGFDNAAVSEDKAVYLWT</sequence>
<dbReference type="OrthoDB" id="796624at2"/>
<gene>
    <name evidence="1" type="ORF">GZ78_24925</name>
</gene>
<dbReference type="Proteomes" id="UP000028073">
    <property type="component" value="Unassembled WGS sequence"/>
</dbReference>
<dbReference type="RefSeq" id="WP_034841450.1">
    <property type="nucleotide sequence ID" value="NZ_JOKH01000007.1"/>
</dbReference>
<proteinExistence type="predicted"/>
<dbReference type="STRING" id="1137799.GZ78_24925"/>
<accession>A0A081N9I1</accession>
<keyword evidence="2" id="KW-1185">Reference proteome</keyword>
<protein>
    <submittedName>
        <fullName evidence="1">Uncharacterized protein</fullName>
    </submittedName>
</protein>
<name>A0A081N9I1_9GAMM</name>